<keyword evidence="4" id="KW-1185">Reference proteome</keyword>
<name>A0ABT7DK05_9ACTN</name>
<evidence type="ECO:0000256" key="2">
    <source>
        <dbReference type="SAM" id="SignalP"/>
    </source>
</evidence>
<dbReference type="Proteomes" id="UP001232750">
    <property type="component" value="Unassembled WGS sequence"/>
</dbReference>
<keyword evidence="2" id="KW-0732">Signal</keyword>
<sequence length="252" mass="25236">MQGKNKLMVAAAIGMVAVVVAATAVRCSAERAAEEAVPPEPARAEQATAPEEGAEQPSEGGAAEAAASETLSILRGTAWTAPDGSGGTIAFRDGSFVESDGESASVAAFEVVGAGGSEGQRYLDVEIVRDGSGGALSTTIVVDEAEGGATVTSDGFALSGSYVEGAAPESALRVVGVADPYPALVDGRTGELEEAIAEWARRCAPTATEASFDGEVFIDVEGGRVSATFHLDDAASTIVTAIYQGGSFSVVG</sequence>
<comment type="caution">
    <text evidence="3">The sequence shown here is derived from an EMBL/GenBank/DDBJ whole genome shotgun (WGS) entry which is preliminary data.</text>
</comment>
<feature type="region of interest" description="Disordered" evidence="1">
    <location>
        <begin position="31"/>
        <end position="67"/>
    </location>
</feature>
<dbReference type="RefSeq" id="WP_283831203.1">
    <property type="nucleotide sequence ID" value="NZ_JASJEU010000007.1"/>
</dbReference>
<accession>A0ABT7DK05</accession>
<evidence type="ECO:0000256" key="1">
    <source>
        <dbReference type="SAM" id="MobiDB-lite"/>
    </source>
</evidence>
<dbReference type="EMBL" id="JASJEU010000007">
    <property type="protein sequence ID" value="MDJ1649856.1"/>
    <property type="molecule type" value="Genomic_DNA"/>
</dbReference>
<gene>
    <name evidence="3" type="ORF">QNJ86_03490</name>
</gene>
<feature type="signal peptide" evidence="2">
    <location>
        <begin position="1"/>
        <end position="21"/>
    </location>
</feature>
<evidence type="ECO:0000313" key="3">
    <source>
        <dbReference type="EMBL" id="MDJ1649856.1"/>
    </source>
</evidence>
<feature type="compositionally biased region" description="Low complexity" evidence="1">
    <location>
        <begin position="44"/>
        <end position="67"/>
    </location>
</feature>
<feature type="chain" id="PRO_5045329323" evidence="2">
    <location>
        <begin position="22"/>
        <end position="252"/>
    </location>
</feature>
<reference evidence="3 4" key="1">
    <citation type="submission" date="2023-05" db="EMBL/GenBank/DDBJ databases">
        <title>Gordonibacter KGMB12511T sp. nov., isolated from faeces of healthy Korean.</title>
        <authorList>
            <person name="Kim H.S."/>
            <person name="Kim J.-S."/>
            <person name="Suh M.K."/>
            <person name="Eom M.K."/>
            <person name="Do H.E."/>
            <person name="Lee J.-S."/>
        </authorList>
    </citation>
    <scope>NUCLEOTIDE SEQUENCE [LARGE SCALE GENOMIC DNA]</scope>
    <source>
        <strain evidence="3 4">KGMB12511</strain>
    </source>
</reference>
<organism evidence="3 4">
    <name type="scientific">Gordonibacter faecis</name>
    <dbReference type="NCBI Taxonomy" id="3047475"/>
    <lineage>
        <taxon>Bacteria</taxon>
        <taxon>Bacillati</taxon>
        <taxon>Actinomycetota</taxon>
        <taxon>Coriobacteriia</taxon>
        <taxon>Eggerthellales</taxon>
        <taxon>Eggerthellaceae</taxon>
        <taxon>Gordonibacter</taxon>
    </lineage>
</organism>
<protein>
    <submittedName>
        <fullName evidence="3">Uncharacterized protein</fullName>
    </submittedName>
</protein>
<evidence type="ECO:0000313" key="4">
    <source>
        <dbReference type="Proteomes" id="UP001232750"/>
    </source>
</evidence>
<proteinExistence type="predicted"/>